<dbReference type="SMART" id="SM00028">
    <property type="entry name" value="TPR"/>
    <property type="match status" value="3"/>
</dbReference>
<evidence type="ECO:0000313" key="1">
    <source>
        <dbReference type="EMBL" id="CAD5111808.1"/>
    </source>
</evidence>
<dbReference type="InterPro" id="IPR011990">
    <property type="entry name" value="TPR-like_helical_dom_sf"/>
</dbReference>
<dbReference type="InterPro" id="IPR019734">
    <property type="entry name" value="TPR_rpt"/>
</dbReference>
<proteinExistence type="predicted"/>
<dbReference type="EMBL" id="CAJFCJ010000002">
    <property type="protein sequence ID" value="CAD5111808.1"/>
    <property type="molecule type" value="Genomic_DNA"/>
</dbReference>
<dbReference type="Pfam" id="PF10300">
    <property type="entry name" value="Iml2-TPR_39"/>
    <property type="match status" value="2"/>
</dbReference>
<accession>A0A7I8VB99</accession>
<evidence type="ECO:0000313" key="2">
    <source>
        <dbReference type="Proteomes" id="UP000549394"/>
    </source>
</evidence>
<name>A0A7I8VB99_9ANNE</name>
<dbReference type="SUPFAM" id="SSF48452">
    <property type="entry name" value="TPR-like"/>
    <property type="match status" value="1"/>
</dbReference>
<gene>
    <name evidence="1" type="ORF">DGYR_LOCUS1040</name>
</gene>
<protein>
    <submittedName>
        <fullName evidence="1">DgyrCDS1080</fullName>
    </submittedName>
</protein>
<dbReference type="PANTHER" id="PTHR31859:SF9">
    <property type="entry name" value="TETRATRICOPEPTIDE REPEAT PROTEIN 39B"/>
    <property type="match status" value="1"/>
</dbReference>
<dbReference type="Proteomes" id="UP000549394">
    <property type="component" value="Unassembled WGS sequence"/>
</dbReference>
<dbReference type="PANTHER" id="PTHR31859">
    <property type="entry name" value="TETRATRICOPEPTIDE REPEAT PROTEIN 39 FAMILY MEMBER"/>
    <property type="match status" value="1"/>
</dbReference>
<dbReference type="InterPro" id="IPR019412">
    <property type="entry name" value="IML2/TPR_39"/>
</dbReference>
<organism evidence="1 2">
    <name type="scientific">Dimorphilus gyrociliatus</name>
    <dbReference type="NCBI Taxonomy" id="2664684"/>
    <lineage>
        <taxon>Eukaryota</taxon>
        <taxon>Metazoa</taxon>
        <taxon>Spiralia</taxon>
        <taxon>Lophotrochozoa</taxon>
        <taxon>Annelida</taxon>
        <taxon>Polychaeta</taxon>
        <taxon>Polychaeta incertae sedis</taxon>
        <taxon>Dinophilidae</taxon>
        <taxon>Dimorphilus</taxon>
    </lineage>
</organism>
<sequence>MAAYENCSDDECFQDAVESVDTSFSMEFLETLEEMRIALNLFLNNHFEESKRRMRKGADKDMYHALGYAVILYMQAAMTFEAADIEIASGAVKSALKVISKKRKKNGLIESVTNMITIQNYNSFSNEEVHAELCYAELLCFRAMLTIIQDESLMAFIKAGLKIRNSFSAYKACYTIIEKRNFKNDSNMSKIDFESGVRFGIGLFNLMISLMPAKILKLLEFVGFSGDKPKVVMELWSVFNVFGKHTKNKDDLKTLSVRILPRGVSVSEFTYDSRYAIYLQNKGLTELQSGVSLDKALRSPLCALALLAYHTVICFFIGSEDGDLHLAQRIIKIYEAKYPKGVFFLFFAGRLREVSGEIDEAIEKLEECRDCQDELTQFKHICYWELMWCHSFKREWTFAMKYAEMLSEESKWSKVMYLYQKAAFLLMIEEQSDDLREHVTDLLEKAPIFKQKIAGKSLPMEKFAIKKCERYFAQKRRLLVPAYELQYLWNHFSIMSKSAGLLQPILAEIDNNLLLLESPEKPDSFYDDLGLLLLLKGACLRHLGQLKEALSILKQLQEKEKDIKQDTYLIPYSHLEIALIYCEMKSYDRALKFIELAKQKKGFTLENRLHFRCHSAKKHILSLTGKEFENDTEIDEIDLRLKNSPLNNGTNNVNLCDL</sequence>
<reference evidence="1 2" key="1">
    <citation type="submission" date="2020-08" db="EMBL/GenBank/DDBJ databases">
        <authorList>
            <person name="Hejnol A."/>
        </authorList>
    </citation>
    <scope>NUCLEOTIDE SEQUENCE [LARGE SCALE GENOMIC DNA]</scope>
</reference>
<dbReference type="Gene3D" id="1.25.40.10">
    <property type="entry name" value="Tetratricopeptide repeat domain"/>
    <property type="match status" value="1"/>
</dbReference>
<keyword evidence="2" id="KW-1185">Reference proteome</keyword>
<dbReference type="AlphaFoldDB" id="A0A7I8VB99"/>
<dbReference type="OrthoDB" id="43460at2759"/>
<comment type="caution">
    <text evidence="1">The sequence shown here is derived from an EMBL/GenBank/DDBJ whole genome shotgun (WGS) entry which is preliminary data.</text>
</comment>